<dbReference type="EMBL" id="JRES01001454">
    <property type="protein sequence ID" value="KNC22850.1"/>
    <property type="molecule type" value="Genomic_DNA"/>
</dbReference>
<evidence type="ECO:0000256" key="6">
    <source>
        <dbReference type="SAM" id="Coils"/>
    </source>
</evidence>
<dbReference type="OrthoDB" id="6417347at2759"/>
<comment type="caution">
    <text evidence="9">The sequence shown here is derived from an EMBL/GenBank/DDBJ whole genome shotgun (WGS) entry which is preliminary data.</text>
</comment>
<evidence type="ECO:0000256" key="7">
    <source>
        <dbReference type="SAM" id="MobiDB-lite"/>
    </source>
</evidence>
<feature type="region of interest" description="Disordered" evidence="7">
    <location>
        <begin position="832"/>
        <end position="869"/>
    </location>
</feature>
<feature type="compositionally biased region" description="Low complexity" evidence="7">
    <location>
        <begin position="2135"/>
        <end position="2148"/>
    </location>
</feature>
<feature type="coiled-coil region" evidence="6">
    <location>
        <begin position="68"/>
        <end position="107"/>
    </location>
</feature>
<dbReference type="PANTHER" id="PTHR24403:SF94">
    <property type="entry name" value="KUMGANG"/>
    <property type="match status" value="1"/>
</dbReference>
<protein>
    <recommendedName>
        <fullName evidence="8">C2H2-type domain-containing protein</fullName>
    </recommendedName>
</protein>
<gene>
    <name evidence="9" type="ORF">FF38_08054</name>
</gene>
<feature type="compositionally biased region" description="Low complexity" evidence="7">
    <location>
        <begin position="1612"/>
        <end position="1630"/>
    </location>
</feature>
<dbReference type="Proteomes" id="UP000037069">
    <property type="component" value="Unassembled WGS sequence"/>
</dbReference>
<feature type="compositionally biased region" description="Basic and acidic residues" evidence="7">
    <location>
        <begin position="2280"/>
        <end position="2292"/>
    </location>
</feature>
<keyword evidence="10" id="KW-1185">Reference proteome</keyword>
<keyword evidence="4" id="KW-0862">Zinc</keyword>
<feature type="compositionally biased region" description="Low complexity" evidence="7">
    <location>
        <begin position="1306"/>
        <end position="1322"/>
    </location>
</feature>
<feature type="region of interest" description="Disordered" evidence="7">
    <location>
        <begin position="180"/>
        <end position="199"/>
    </location>
</feature>
<evidence type="ECO:0000256" key="2">
    <source>
        <dbReference type="ARBA" id="ARBA00022737"/>
    </source>
</evidence>
<accession>A0A0L0BS01</accession>
<feature type="compositionally biased region" description="Polar residues" evidence="7">
    <location>
        <begin position="286"/>
        <end position="336"/>
    </location>
</feature>
<feature type="compositionally biased region" description="Low complexity" evidence="7">
    <location>
        <begin position="34"/>
        <end position="53"/>
    </location>
</feature>
<evidence type="ECO:0000256" key="1">
    <source>
        <dbReference type="ARBA" id="ARBA00022723"/>
    </source>
</evidence>
<dbReference type="SMART" id="SM00355">
    <property type="entry name" value="ZnF_C2H2"/>
    <property type="match status" value="17"/>
</dbReference>
<feature type="compositionally biased region" description="Polar residues" evidence="7">
    <location>
        <begin position="567"/>
        <end position="586"/>
    </location>
</feature>
<dbReference type="InterPro" id="IPR050688">
    <property type="entry name" value="Zinc_finger/UBP_domain"/>
</dbReference>
<feature type="domain" description="C2H2-type" evidence="8">
    <location>
        <begin position="441"/>
        <end position="468"/>
    </location>
</feature>
<dbReference type="FunFam" id="3.30.160.60:FF:001449">
    <property type="entry name" value="Uncharacterized protein, isoform C"/>
    <property type="match status" value="1"/>
</dbReference>
<feature type="region of interest" description="Disordered" evidence="7">
    <location>
        <begin position="2058"/>
        <end position="2091"/>
    </location>
</feature>
<feature type="region of interest" description="Disordered" evidence="7">
    <location>
        <begin position="2107"/>
        <end position="2182"/>
    </location>
</feature>
<evidence type="ECO:0000313" key="9">
    <source>
        <dbReference type="EMBL" id="KNC22850.1"/>
    </source>
</evidence>
<dbReference type="InterPro" id="IPR036236">
    <property type="entry name" value="Znf_C2H2_sf"/>
</dbReference>
<feature type="compositionally biased region" description="Low complexity" evidence="7">
    <location>
        <begin position="2107"/>
        <end position="2119"/>
    </location>
</feature>
<dbReference type="OMA" id="VCTYCEY"/>
<reference evidence="9 10" key="1">
    <citation type="journal article" date="2015" name="Nat. Commun.">
        <title>Lucilia cuprina genome unlocks parasitic fly biology to underpin future interventions.</title>
        <authorList>
            <person name="Anstead C.A."/>
            <person name="Korhonen P.K."/>
            <person name="Young N.D."/>
            <person name="Hall R.S."/>
            <person name="Jex A.R."/>
            <person name="Murali S.C."/>
            <person name="Hughes D.S."/>
            <person name="Lee S.F."/>
            <person name="Perry T."/>
            <person name="Stroehlein A.J."/>
            <person name="Ansell B.R."/>
            <person name="Breugelmans B."/>
            <person name="Hofmann A."/>
            <person name="Qu J."/>
            <person name="Dugan S."/>
            <person name="Lee S.L."/>
            <person name="Chao H."/>
            <person name="Dinh H."/>
            <person name="Han Y."/>
            <person name="Doddapaneni H.V."/>
            <person name="Worley K.C."/>
            <person name="Muzny D.M."/>
            <person name="Ioannidis P."/>
            <person name="Waterhouse R.M."/>
            <person name="Zdobnov E.M."/>
            <person name="James P.J."/>
            <person name="Bagnall N.H."/>
            <person name="Kotze A.C."/>
            <person name="Gibbs R.A."/>
            <person name="Richards S."/>
            <person name="Batterham P."/>
            <person name="Gasser R.B."/>
        </authorList>
    </citation>
    <scope>NUCLEOTIDE SEQUENCE [LARGE SCALE GENOMIC DNA]</scope>
    <source>
        <strain evidence="9 10">LS</strain>
        <tissue evidence="9">Full body</tissue>
    </source>
</reference>
<dbReference type="Gene3D" id="3.30.160.60">
    <property type="entry name" value="Classic Zinc Finger"/>
    <property type="match status" value="5"/>
</dbReference>
<evidence type="ECO:0000259" key="8">
    <source>
        <dbReference type="PROSITE" id="PS50157"/>
    </source>
</evidence>
<dbReference type="PROSITE" id="PS00028">
    <property type="entry name" value="ZINC_FINGER_C2H2_1"/>
    <property type="match status" value="1"/>
</dbReference>
<feature type="region of interest" description="Disordered" evidence="7">
    <location>
        <begin position="1604"/>
        <end position="1630"/>
    </location>
</feature>
<feature type="compositionally biased region" description="Basic and acidic residues" evidence="7">
    <location>
        <begin position="190"/>
        <end position="199"/>
    </location>
</feature>
<evidence type="ECO:0000256" key="4">
    <source>
        <dbReference type="ARBA" id="ARBA00022833"/>
    </source>
</evidence>
<feature type="compositionally biased region" description="Polar residues" evidence="7">
    <location>
        <begin position="2361"/>
        <end position="2370"/>
    </location>
</feature>
<feature type="compositionally biased region" description="Pro residues" evidence="7">
    <location>
        <begin position="346"/>
        <end position="357"/>
    </location>
</feature>
<feature type="region of interest" description="Disordered" evidence="7">
    <location>
        <begin position="1486"/>
        <end position="1547"/>
    </location>
</feature>
<keyword evidence="1" id="KW-0479">Metal-binding</keyword>
<evidence type="ECO:0000313" key="10">
    <source>
        <dbReference type="Proteomes" id="UP000037069"/>
    </source>
</evidence>
<dbReference type="GO" id="GO:0008270">
    <property type="term" value="F:zinc ion binding"/>
    <property type="evidence" value="ECO:0007669"/>
    <property type="project" value="UniProtKB-KW"/>
</dbReference>
<name>A0A0L0BS01_LUCCU</name>
<dbReference type="GO" id="GO:0005634">
    <property type="term" value="C:nucleus"/>
    <property type="evidence" value="ECO:0007669"/>
    <property type="project" value="TreeGrafter"/>
</dbReference>
<keyword evidence="6" id="KW-0175">Coiled coil</keyword>
<feature type="region of interest" description="Disordered" evidence="7">
    <location>
        <begin position="280"/>
        <end position="378"/>
    </location>
</feature>
<feature type="domain" description="C2H2-type" evidence="8">
    <location>
        <begin position="1985"/>
        <end position="2012"/>
    </location>
</feature>
<dbReference type="InterPro" id="IPR013087">
    <property type="entry name" value="Znf_C2H2_type"/>
</dbReference>
<feature type="region of interest" description="Disordered" evidence="7">
    <location>
        <begin position="562"/>
        <end position="593"/>
    </location>
</feature>
<evidence type="ECO:0000256" key="3">
    <source>
        <dbReference type="ARBA" id="ARBA00022771"/>
    </source>
</evidence>
<dbReference type="PANTHER" id="PTHR24403">
    <property type="entry name" value="ZINC FINGER PROTEIN"/>
    <property type="match status" value="1"/>
</dbReference>
<feature type="domain" description="C2H2-type" evidence="8">
    <location>
        <begin position="1832"/>
        <end position="1860"/>
    </location>
</feature>
<keyword evidence="3 5" id="KW-0863">Zinc-finger</keyword>
<proteinExistence type="predicted"/>
<feature type="domain" description="C2H2-type" evidence="8">
    <location>
        <begin position="909"/>
        <end position="936"/>
    </location>
</feature>
<feature type="region of interest" description="Disordered" evidence="7">
    <location>
        <begin position="2359"/>
        <end position="2378"/>
    </location>
</feature>
<dbReference type="FunFam" id="3.30.160.60:FF:001268">
    <property type="entry name" value="Uncharacterized protein, isoform C"/>
    <property type="match status" value="1"/>
</dbReference>
<feature type="compositionally biased region" description="Low complexity" evidence="7">
    <location>
        <begin position="2077"/>
        <end position="2088"/>
    </location>
</feature>
<dbReference type="GO" id="GO:0045944">
    <property type="term" value="P:positive regulation of transcription by RNA polymerase II"/>
    <property type="evidence" value="ECO:0007669"/>
    <property type="project" value="TreeGrafter"/>
</dbReference>
<dbReference type="PROSITE" id="PS50157">
    <property type="entry name" value="ZINC_FINGER_C2H2_2"/>
    <property type="match status" value="5"/>
</dbReference>
<sequence length="2399" mass="266526">MELPSMVQRSGDTLIVRSVVSGNPIYMDQESAGNNNNNNNNNNSINNKNHNMNSPQTLAVTNNPNTLLMEHFQQLKRTQEHLMQQQQQNIAQEQQRQQAAAMELKEEGLPQCKIKRNYSCNYCTYFTQNPRYHLTHLRDVHGEKIVINKCKLCLYASRHYQKLVRHMKMVHGCTDGIASGHGQARGKRGMNREARKRKLEESAPVAGVISALSVEAINAEHFKADMEHQKMQRDIEAFKKQQEEQQKSQQQKFNEAIFAAAAYEQLRVQREIDNRESLKAAAAHSNYEQKQQQTSPVQNREDSPSQNRTYETATPAHQQHHSTPLQMTPQRSSLELTPSPSGSNSSPPPALALPPPGHQQHSDARSAGSITPLGASDEPSNNRLMKCSLCDFTTLYRNHLLEHEIEDHCNAKFYRCEKCSYVTHIKARFSKHVKYHSMPMIKCVTCDFRTPYKWNLDRHMKNHGGAGPFKCAACDFTADIKQSLTVHEMNHHVPPVGHAAGMTLARRRNKVGGTDLNEDFFSDSAEMLEDHFNNNNMDEYDEMLMTAGPIGMYETKRLRYDDDEPTDLSQKGGSSDTSSVHNSNLSIPKAKKPLPNLIPITKESENILNLSTDLASRSSLSEIASIFFNEKQISEMLQPADKTEAMAGAASQLSPTTTITSSASSRSLLNRKTGSFFDKIKSSSATNENLICPCGHMAKCLSESIIHRKTCTFSPLSANDDMDLDDDEHDEDGEEGRLEIDFTEDEECDKQSHSALNLSVTGSTRCQHCRHRCKSSVDLLNHLKTCSEANSRCDSLSGDSCAGSRVMLGDTSANELQHPMENRVFIWNKLPRNQQEGSGGGSGSQSSDGNQRQQPSSGNSSSNAGGSLLSANNDENSYYGVETAPGYGEVTKKMTPEEEAANSSLKKVYKCPHCSFWASTASRFHVHIVGHLNKKPFECSLCSYRSNWRWDITKHIRLKTIRDPSHKNARVLMNDETGRRNYTKYNKYITLMKVTEEDGDPKLMKSGEMTPNQVASLAFINDYNNKQQNNTSAANSTVNNILNGVREDITLEPIPAKASVTSVDDQLSDNFIRLPLLASMVNAAMAQQQQQNDNEQNGPTLITPSVTISAVKKSPPVNQNYKPSDEITLEVRQEGNEKITNYKCRKCNFRHVNRDAVLAHVKVHFPDTNHGMISPKSLQQMSSNSNGPLQVAVNPNLYMNKVLAAMCLSQQQQQQQQHNSNSNTQLTNLMAAGLLDQANNTHLSGLALALAGKSPLKTSHLNAAANIIEHGEQKASLNEASAQNTTTSPIQLTLKTSQNQLQQQTLATSTSSVTGVGSTVSTNSPSLQHLLTSPRGSFSQNLNDNLNNDTMVMGSTLLKNKSGLMTAMSPSPSSATPNTIVTTTTTPPTTPNHLAYQLNQTTPFSLHHGEGCGGGLLTGDILGGIQDHHHSMVMGVDGTSSSFDHIPTSTVNINNNNNMATSLSAAASSCSTSLLSLSNQNYIQTQTQNHNSSSSNNNNNNNLGNLSGNGVSNNNSNCNYNNNNVNGNGNGNNNNNNNLLTHDTTAADRRDPSPYRCGHCHQVSNWKHVIQRHCRLKHAGVINIETLDRTATNDRHATPIYKPLVNGATNESNNNHNNNSNSNNTNSTNSHYNLTLKALQQQQNQNNNNHNTVLINNNNNNNNNLQLKNANNVLKTETNNNNNLLPSPIATALNAANTTQDLQAAVVYLAAAYKAATNQTNNVNTLPNLPALAEELLLQQQLQQNDQIEITRVSSSNHNNSSSNNIITTPSTANNSNLAQLLESNLNSASNRVASPQHNAKSKQQKCPLCTYICDSKSQMNYHISLHKPTQYECRMCTFVCAKKQHLSSHMRTVHQMQQNQILAATSNPAQATNANNINMDFGLALQIATAAQNQDSTNLTTPLAIDLSASPVTRPTTTLTPNNQHHNHQSQLPPEYQYRMIYFCNKCPARYAQKHNDPLTAQKDLDEHLRQHENLNSSEDKRKYHCDYCDYRAMHESIIQTHRYVHTTQYQEKCNELYKNCKEDSVYRAPKLMHITATKKPHMHETIWVVDHDLNEGHHQQHHHQQQQQQAKHHQNSIITSSSQSNSYEAGNSLLKKQLESRQVVAGSGTANAAASANEDLHNNKPNQAEADDSNTASTSASVATGDLAHENESRPIPTPEDVNPEKTSSNNDNKEKCEHCPFESSNEEEFKTHLQQHICVSQQKLAYTCEHCDYSAEEQDQIEEHTRVHFNGNEKLKDVSFFTSYDNLEISMEQANEENNEEENVNIKKEIPNNNNNEENRVNENLKDSSAESVKVNTEPKQPKCAKIILYKNDGCLTIKKETNEQSNNQNQQQQQQQTSNSIAENISDRLRRRISRQGAATANQEEQTTLTATSTANTSHKTILVNAKTGQVISRN</sequence>
<feature type="compositionally biased region" description="Low complexity" evidence="7">
    <location>
        <begin position="844"/>
        <end position="869"/>
    </location>
</feature>
<feature type="region of interest" description="Disordered" evidence="7">
    <location>
        <begin position="1306"/>
        <end position="1327"/>
    </location>
</feature>
<organism evidence="9 10">
    <name type="scientific">Lucilia cuprina</name>
    <name type="common">Green bottle fly</name>
    <name type="synonym">Australian sheep blowfly</name>
    <dbReference type="NCBI Taxonomy" id="7375"/>
    <lineage>
        <taxon>Eukaryota</taxon>
        <taxon>Metazoa</taxon>
        <taxon>Ecdysozoa</taxon>
        <taxon>Arthropoda</taxon>
        <taxon>Hexapoda</taxon>
        <taxon>Insecta</taxon>
        <taxon>Pterygota</taxon>
        <taxon>Neoptera</taxon>
        <taxon>Endopterygota</taxon>
        <taxon>Diptera</taxon>
        <taxon>Brachycera</taxon>
        <taxon>Muscomorpha</taxon>
        <taxon>Oestroidea</taxon>
        <taxon>Calliphoridae</taxon>
        <taxon>Luciliinae</taxon>
        <taxon>Lucilia</taxon>
    </lineage>
</organism>
<feature type="region of interest" description="Disordered" evidence="7">
    <location>
        <begin position="26"/>
        <end position="54"/>
    </location>
</feature>
<feature type="region of interest" description="Disordered" evidence="7">
    <location>
        <begin position="2258"/>
        <end position="2301"/>
    </location>
</feature>
<dbReference type="FunFam" id="3.30.160.60:FF:000894">
    <property type="entry name" value="Uncharacterized protein, isoform C"/>
    <property type="match status" value="1"/>
</dbReference>
<evidence type="ECO:0000256" key="5">
    <source>
        <dbReference type="PROSITE-ProRule" id="PRU00042"/>
    </source>
</evidence>
<keyword evidence="2" id="KW-0677">Repeat</keyword>
<feature type="compositionally biased region" description="Basic residues" evidence="7">
    <location>
        <begin position="2061"/>
        <end position="2076"/>
    </location>
</feature>
<dbReference type="SUPFAM" id="SSF57667">
    <property type="entry name" value="beta-beta-alpha zinc fingers"/>
    <property type="match status" value="2"/>
</dbReference>
<feature type="compositionally biased region" description="Low complexity" evidence="7">
    <location>
        <begin position="1489"/>
        <end position="1538"/>
    </location>
</feature>
<feature type="domain" description="C2H2-type" evidence="8">
    <location>
        <begin position="2209"/>
        <end position="2236"/>
    </location>
</feature>